<dbReference type="Gene3D" id="3.40.50.1820">
    <property type="entry name" value="alpha/beta hydrolase"/>
    <property type="match status" value="1"/>
</dbReference>
<dbReference type="EMBL" id="CAJOAZ010002333">
    <property type="protein sequence ID" value="CAF3918601.1"/>
    <property type="molecule type" value="Genomic_DNA"/>
</dbReference>
<dbReference type="InterPro" id="IPR029058">
    <property type="entry name" value="AB_hydrolase_fold"/>
</dbReference>
<dbReference type="Proteomes" id="UP000663844">
    <property type="component" value="Unassembled WGS sequence"/>
</dbReference>
<sequence length="125" mass="15038">MIDFGFSGEDTVNEIYEDKSVESIYRDYYLRTFTWGGYRRPGFYTELKHLKNNLEEQPNWNVHVPLLYLYGAKDPWVNDKHIECVIRNMKDNIPRIVIKYPQGKHLLPIKNSSKCVNQFLWKYVF</sequence>
<protein>
    <submittedName>
        <fullName evidence="1">Uncharacterized protein</fullName>
    </submittedName>
</protein>
<dbReference type="Proteomes" id="UP000663845">
    <property type="component" value="Unassembled WGS sequence"/>
</dbReference>
<dbReference type="EMBL" id="CAJNOG010000366">
    <property type="protein sequence ID" value="CAF1201491.1"/>
    <property type="molecule type" value="Genomic_DNA"/>
</dbReference>
<dbReference type="AlphaFoldDB" id="A0A814WQH4"/>
<dbReference type="SUPFAM" id="SSF53474">
    <property type="entry name" value="alpha/beta-Hydrolases"/>
    <property type="match status" value="1"/>
</dbReference>
<gene>
    <name evidence="1" type="ORF">JYZ213_LOCUS26934</name>
    <name evidence="2" type="ORF">OXD698_LOCUS24890</name>
</gene>
<reference evidence="1" key="1">
    <citation type="submission" date="2021-02" db="EMBL/GenBank/DDBJ databases">
        <authorList>
            <person name="Nowell W R."/>
        </authorList>
    </citation>
    <scope>NUCLEOTIDE SEQUENCE</scope>
</reference>
<evidence type="ECO:0000313" key="3">
    <source>
        <dbReference type="Proteomes" id="UP000663845"/>
    </source>
</evidence>
<proteinExistence type="predicted"/>
<evidence type="ECO:0000313" key="2">
    <source>
        <dbReference type="EMBL" id="CAF3918601.1"/>
    </source>
</evidence>
<accession>A0A814WQH4</accession>
<name>A0A814WQH4_9BILA</name>
<evidence type="ECO:0000313" key="1">
    <source>
        <dbReference type="EMBL" id="CAF1201491.1"/>
    </source>
</evidence>
<comment type="caution">
    <text evidence="1">The sequence shown here is derived from an EMBL/GenBank/DDBJ whole genome shotgun (WGS) entry which is preliminary data.</text>
</comment>
<organism evidence="1 3">
    <name type="scientific">Adineta steineri</name>
    <dbReference type="NCBI Taxonomy" id="433720"/>
    <lineage>
        <taxon>Eukaryota</taxon>
        <taxon>Metazoa</taxon>
        <taxon>Spiralia</taxon>
        <taxon>Gnathifera</taxon>
        <taxon>Rotifera</taxon>
        <taxon>Eurotatoria</taxon>
        <taxon>Bdelloidea</taxon>
        <taxon>Adinetida</taxon>
        <taxon>Adinetidae</taxon>
        <taxon>Adineta</taxon>
    </lineage>
</organism>